<protein>
    <recommendedName>
        <fullName evidence="2">BRCT domain-containing protein</fullName>
    </recommendedName>
</protein>
<evidence type="ECO:0000313" key="3">
    <source>
        <dbReference type="EMBL" id="CEP22853.1"/>
    </source>
</evidence>
<dbReference type="InterPro" id="IPR036420">
    <property type="entry name" value="BRCT_dom_sf"/>
</dbReference>
<dbReference type="EMBL" id="CDQK01000003">
    <property type="protein sequence ID" value="CEP22853.1"/>
    <property type="molecule type" value="Genomic_DNA"/>
</dbReference>
<dbReference type="Pfam" id="PF08605">
    <property type="entry name" value="Rad9_Rad53_bind"/>
    <property type="match status" value="1"/>
</dbReference>
<feature type="compositionally biased region" description="Polar residues" evidence="1">
    <location>
        <begin position="266"/>
        <end position="275"/>
    </location>
</feature>
<dbReference type="Gene3D" id="3.40.50.10190">
    <property type="entry name" value="BRCT domain"/>
    <property type="match status" value="1"/>
</dbReference>
<feature type="domain" description="BRCT" evidence="2">
    <location>
        <begin position="677"/>
        <end position="788"/>
    </location>
</feature>
<dbReference type="InterPro" id="IPR047249">
    <property type="entry name" value="BRCT_p53bp1-like_rpt1"/>
</dbReference>
<gene>
    <name evidence="3" type="ORF">BN1211_3311</name>
</gene>
<feature type="compositionally biased region" description="Polar residues" evidence="1">
    <location>
        <begin position="477"/>
        <end position="489"/>
    </location>
</feature>
<proteinExistence type="predicted"/>
<dbReference type="InterPro" id="IPR013914">
    <property type="entry name" value="Rad9_Rad53-bd_dom_fun"/>
</dbReference>
<evidence type="ECO:0000259" key="2">
    <source>
        <dbReference type="PROSITE" id="PS50172"/>
    </source>
</evidence>
<dbReference type="Proteomes" id="UP000038830">
    <property type="component" value="Unassembled WGS sequence"/>
</dbReference>
<evidence type="ECO:0000256" key="1">
    <source>
        <dbReference type="SAM" id="MobiDB-lite"/>
    </source>
</evidence>
<feature type="region of interest" description="Disordered" evidence="1">
    <location>
        <begin position="453"/>
        <end position="491"/>
    </location>
</feature>
<dbReference type="InterPro" id="IPR001357">
    <property type="entry name" value="BRCT_dom"/>
</dbReference>
<sequence>MDSSGLKDTQVIEAVATSNVFDGTSLPILSSAKIKDSQDSQMRRLRVLGSQEENLLVDSSLEGGRVDTQQLLALEQTVEAVDDDDIKQSSSSDSKPRDEGTSSSAIFKQLKLPNAESPWLNRIADPFEDTPATDKIKPLKETPIHSKFLYDDNDNSTTSMTPDTISKRVINTPGDIAHKVFDRLRRKQAEPELDIDTQSADVPSLAYDDTQDCLSNQNESLIDVNASIAEGDTVADCEANLTNLSNVSQAALQIPGTAPEDDEGSAMNSTFNNSTDDIRDNEENASPTPNNNKDDNNRMSSPVVSEDEDGTFSDSTKGNKSSGHLGSFQAEDSLQVVRARDQIHHLTKSSPPQRHSQRGLSIRTNSFPQANSASQKGDEFSMIETPSKQVPAIKAMGSSTVRKSQNPDMVLNITQEFSDIDDESKVNATVEGEDPTVLQQHEDDDDDEVIKRGRKGRKRAFVSVSSQEPKRLKDDQISSSELSALTTRSETNDEDITMELRTVPQSTLEQEPQLFLKESDIVSHESVWSLYETFYYPGLIVSEDSHGTKVKFNDRVQYVSGVVPLDIRIGDTIQYDDNLYSVMALQRVSASDDVIRCMRGYDTVVVEQVRKKRMKNKNKKTPQEWRFAIQDIKMSVEEWSKMDRVGSEQELQRRRATRQHSILDQEVSLTVPEQTTVKSELFDGCIFALTNLDDSLKAMLEKLILENGGSLAQDGFASLIEYSEEEQRLVARNDPFGSKTFAALITSRTNRYPKFLESLSLGWPVLSYEYLQHCAAQSTLLTNLRSYLLPSGKSKHLHDVMVSADISRFIRNWESGLTLVHQLQNNLILEGKLVLMTEMEPEISTFVFKALGARVRHVKLINDSNILDECCDEEYVYLYVKSMARIPKSIKSFEAKRRSSQPTINVQHVDWEWLVQCIISGYPWESRVLSI</sequence>
<dbReference type="AlphaFoldDB" id="A0A0H5C4G0"/>
<reference evidence="4" key="1">
    <citation type="journal article" date="2015" name="J. Biotechnol.">
        <title>The structure of the Cyberlindnera jadinii genome and its relation to Candida utilis analyzed by the occurrence of single nucleotide polymorphisms.</title>
        <authorList>
            <person name="Rupp O."/>
            <person name="Brinkrolf K."/>
            <person name="Buerth C."/>
            <person name="Kunigo M."/>
            <person name="Schneider J."/>
            <person name="Jaenicke S."/>
            <person name="Goesmann A."/>
            <person name="Puehler A."/>
            <person name="Jaeger K.-E."/>
            <person name="Ernst J.F."/>
        </authorList>
    </citation>
    <scope>NUCLEOTIDE SEQUENCE [LARGE SCALE GENOMIC DNA]</scope>
    <source>
        <strain evidence="4">ATCC 18201 / CBS 1600 / BCRC 20928 / JCM 3617 / NBRC 0987 / NRRL Y-1542</strain>
    </source>
</reference>
<name>A0A0H5C4G0_CYBJN</name>
<dbReference type="InterPro" id="IPR047250">
    <property type="entry name" value="BRCT_p53bp1-like_rpt2"/>
</dbReference>
<feature type="compositionally biased region" description="Polar residues" evidence="1">
    <location>
        <begin position="312"/>
        <end position="324"/>
    </location>
</feature>
<dbReference type="Pfam" id="PF00533">
    <property type="entry name" value="BRCT"/>
    <property type="match status" value="1"/>
</dbReference>
<dbReference type="SUPFAM" id="SSF52113">
    <property type="entry name" value="BRCT domain"/>
    <property type="match status" value="1"/>
</dbReference>
<dbReference type="SMART" id="SM00292">
    <property type="entry name" value="BRCT"/>
    <property type="match status" value="1"/>
</dbReference>
<dbReference type="CDD" id="cd17724">
    <property type="entry name" value="BRCT_p53bp1_rpt2"/>
    <property type="match status" value="1"/>
</dbReference>
<organism evidence="3 4">
    <name type="scientific">Cyberlindnera jadinii (strain ATCC 18201 / CBS 1600 / BCRC 20928 / JCM 3617 / NBRC 0987 / NRRL Y-1542)</name>
    <name type="common">Torula yeast</name>
    <name type="synonym">Candida utilis</name>
    <dbReference type="NCBI Taxonomy" id="983966"/>
    <lineage>
        <taxon>Eukaryota</taxon>
        <taxon>Fungi</taxon>
        <taxon>Dikarya</taxon>
        <taxon>Ascomycota</taxon>
        <taxon>Saccharomycotina</taxon>
        <taxon>Saccharomycetes</taxon>
        <taxon>Phaffomycetales</taxon>
        <taxon>Phaffomycetaceae</taxon>
        <taxon>Cyberlindnera</taxon>
    </lineage>
</organism>
<accession>A0A0H5C4G0</accession>
<evidence type="ECO:0000313" key="4">
    <source>
        <dbReference type="Proteomes" id="UP000038830"/>
    </source>
</evidence>
<dbReference type="CDD" id="cd17745">
    <property type="entry name" value="BRCT_p53bp1_rpt1"/>
    <property type="match status" value="1"/>
</dbReference>
<feature type="region of interest" description="Disordered" evidence="1">
    <location>
        <begin position="82"/>
        <end position="108"/>
    </location>
</feature>
<dbReference type="PROSITE" id="PS50172">
    <property type="entry name" value="BRCT"/>
    <property type="match status" value="1"/>
</dbReference>
<feature type="region of interest" description="Disordered" evidence="1">
    <location>
        <begin position="255"/>
        <end position="330"/>
    </location>
</feature>